<protein>
    <recommendedName>
        <fullName evidence="2 5">Protein-tyrosine sulfotransferase</fullName>
        <ecNumber evidence="2 5">2.8.2.20</ecNumber>
    </recommendedName>
</protein>
<evidence type="ECO:0000313" key="7">
    <source>
        <dbReference type="Proteomes" id="UP001165289"/>
    </source>
</evidence>
<evidence type="ECO:0000256" key="3">
    <source>
        <dbReference type="ARBA" id="ARBA00022679"/>
    </source>
</evidence>
<comment type="caution">
    <text evidence="6">The sequence shown here is derived from an EMBL/GenBank/DDBJ whole genome shotgun (WGS) entry which is preliminary data.</text>
</comment>
<dbReference type="EC" id="2.8.2.20" evidence="2 5"/>
<dbReference type="PANTHER" id="PTHR12788:SF8">
    <property type="entry name" value="PROTEIN-TYROSINE SULFOTRANSFERASE"/>
    <property type="match status" value="1"/>
</dbReference>
<dbReference type="InterPro" id="IPR026634">
    <property type="entry name" value="TPST-like"/>
</dbReference>
<evidence type="ECO:0000256" key="2">
    <source>
        <dbReference type="ARBA" id="ARBA00013262"/>
    </source>
</evidence>
<comment type="function">
    <text evidence="5">Catalyzes the O-sulfation of tyrosine residues within acidic motifs of polypeptides, using 3'-phosphoadenylyl sulfate (PAPS) as cosubstrate.</text>
</comment>
<organism evidence="6 7">
    <name type="scientific">Oopsacas minuta</name>
    <dbReference type="NCBI Taxonomy" id="111878"/>
    <lineage>
        <taxon>Eukaryota</taxon>
        <taxon>Metazoa</taxon>
        <taxon>Porifera</taxon>
        <taxon>Hexactinellida</taxon>
        <taxon>Hexasterophora</taxon>
        <taxon>Lyssacinosida</taxon>
        <taxon>Leucopsacidae</taxon>
        <taxon>Oopsacas</taxon>
    </lineage>
</organism>
<comment type="similarity">
    <text evidence="1 5">Belongs to the protein sulfotransferase family.</text>
</comment>
<reference evidence="6 7" key="1">
    <citation type="journal article" date="2023" name="BMC Biol.">
        <title>The compact genome of the sponge Oopsacas minuta (Hexactinellida) is lacking key metazoan core genes.</title>
        <authorList>
            <person name="Santini S."/>
            <person name="Schenkelaars Q."/>
            <person name="Jourda C."/>
            <person name="Duchesne M."/>
            <person name="Belahbib H."/>
            <person name="Rocher C."/>
            <person name="Selva M."/>
            <person name="Riesgo A."/>
            <person name="Vervoort M."/>
            <person name="Leys S.P."/>
            <person name="Kodjabachian L."/>
            <person name="Le Bivic A."/>
            <person name="Borchiellini C."/>
            <person name="Claverie J.M."/>
            <person name="Renard E."/>
        </authorList>
    </citation>
    <scope>NUCLEOTIDE SEQUENCE [LARGE SCALE GENOMIC DNA]</scope>
    <source>
        <strain evidence="6">SPO-2</strain>
    </source>
</reference>
<comment type="catalytic activity">
    <reaction evidence="4 5">
        <text>L-tyrosyl-[protein] + 3'-phosphoadenylyl sulfate = O-sulfo-L-tyrosine-[protein] + adenosine 3',5'-bisphosphate + H(+)</text>
        <dbReference type="Rhea" id="RHEA:16801"/>
        <dbReference type="Rhea" id="RHEA-COMP:10136"/>
        <dbReference type="Rhea" id="RHEA-COMP:11688"/>
        <dbReference type="ChEBI" id="CHEBI:15378"/>
        <dbReference type="ChEBI" id="CHEBI:46858"/>
        <dbReference type="ChEBI" id="CHEBI:58339"/>
        <dbReference type="ChEBI" id="CHEBI:58343"/>
        <dbReference type="ChEBI" id="CHEBI:65286"/>
        <dbReference type="EC" id="2.8.2.20"/>
    </reaction>
</comment>
<evidence type="ECO:0000313" key="6">
    <source>
        <dbReference type="EMBL" id="KAI6661783.1"/>
    </source>
</evidence>
<keyword evidence="3 5" id="KW-0808">Transferase</keyword>
<dbReference type="AlphaFoldDB" id="A0AAV7KL50"/>
<gene>
    <name evidence="6" type="ORF">LOD99_9850</name>
</gene>
<dbReference type="GO" id="GO:0005794">
    <property type="term" value="C:Golgi apparatus"/>
    <property type="evidence" value="ECO:0007669"/>
    <property type="project" value="TreeGrafter"/>
</dbReference>
<evidence type="ECO:0000256" key="1">
    <source>
        <dbReference type="ARBA" id="ARBA00009988"/>
    </source>
</evidence>
<keyword evidence="7" id="KW-1185">Reference proteome</keyword>
<accession>A0AAV7KL50</accession>
<dbReference type="PANTHER" id="PTHR12788">
    <property type="entry name" value="PROTEIN-TYROSINE SULFOTRANSFERASE 2"/>
    <property type="match status" value="1"/>
</dbReference>
<name>A0AAV7KL50_9METZ</name>
<sequence>MGSHKEKILIAFQFLVVLFIGIAYVNKVRKCNELEDSISMKNILISNEMDNESDVSKEELAIILCERGIQELRDNMDKCKLQQRNLAKQISDNNAEGLQQILRIGQERLDECFEERHVLSSTYMECNPKYSLSREDTSIYRNGSSVNKIKNFIVFLGYPRSGASIVGALLDGHPNVVISNEFNPVIRWIKSQSGKEPKFNRFELFRNIKNAAWAAINTEDGTRSKFRTNKYYSLYVPGLYQGEYKDYIQIIGDKQDNLLVDYDEGDDGSKNFIQMLERFKDFVGYQVKFIHIVRNPFDNIATVLLYNISSRNQMIKFGGIINQPEILLSFVKEQFVMYEKIQRYMKYFGERLLTLNHEDLISEPTLFIKRMCNHMEIYCGKYYLKIASNSVFSDATKSRHSVEWDQHAITMIESAIQNYTFLNRYTFEN</sequence>
<dbReference type="Proteomes" id="UP001165289">
    <property type="component" value="Unassembled WGS sequence"/>
</dbReference>
<evidence type="ECO:0000256" key="4">
    <source>
        <dbReference type="ARBA" id="ARBA00048460"/>
    </source>
</evidence>
<dbReference type="InterPro" id="IPR027417">
    <property type="entry name" value="P-loop_NTPase"/>
</dbReference>
<dbReference type="EMBL" id="JAKMXF010000007">
    <property type="protein sequence ID" value="KAI6661783.1"/>
    <property type="molecule type" value="Genomic_DNA"/>
</dbReference>
<evidence type="ECO:0000256" key="5">
    <source>
        <dbReference type="RuleBase" id="RU365018"/>
    </source>
</evidence>
<dbReference type="GO" id="GO:0008476">
    <property type="term" value="F:protein-tyrosine sulfotransferase activity"/>
    <property type="evidence" value="ECO:0007669"/>
    <property type="project" value="UniProtKB-EC"/>
</dbReference>
<dbReference type="Gene3D" id="3.40.50.300">
    <property type="entry name" value="P-loop containing nucleotide triphosphate hydrolases"/>
    <property type="match status" value="1"/>
</dbReference>
<proteinExistence type="inferred from homology"/>
<dbReference type="Pfam" id="PF13469">
    <property type="entry name" value="Sulfotransfer_3"/>
    <property type="match status" value="1"/>
</dbReference>
<dbReference type="SUPFAM" id="SSF52540">
    <property type="entry name" value="P-loop containing nucleoside triphosphate hydrolases"/>
    <property type="match status" value="1"/>
</dbReference>